<dbReference type="EMBL" id="NKCZ01000072">
    <property type="protein sequence ID" value="POD88554.1"/>
    <property type="molecule type" value="Genomic_DNA"/>
</dbReference>
<evidence type="ECO:0000313" key="2">
    <source>
        <dbReference type="Proteomes" id="UP000236990"/>
    </source>
</evidence>
<accession>A0A2S3U8B4</accession>
<dbReference type="Proteomes" id="UP000236990">
    <property type="component" value="Unassembled WGS sequence"/>
</dbReference>
<organism evidence="1 2">
    <name type="scientific">Lactiplantibacillus plantarum subsp. plantarum</name>
    <dbReference type="NCBI Taxonomy" id="337330"/>
    <lineage>
        <taxon>Bacteria</taxon>
        <taxon>Bacillati</taxon>
        <taxon>Bacillota</taxon>
        <taxon>Bacilli</taxon>
        <taxon>Lactobacillales</taxon>
        <taxon>Lactobacillaceae</taxon>
        <taxon>Lactiplantibacillus</taxon>
    </lineage>
</organism>
<protein>
    <submittedName>
        <fullName evidence="1">Uncharacterized protein</fullName>
    </submittedName>
</protein>
<evidence type="ECO:0000313" key="1">
    <source>
        <dbReference type="EMBL" id="POD88554.1"/>
    </source>
</evidence>
<proteinExistence type="predicted"/>
<dbReference type="AlphaFoldDB" id="A0A2S3U8B4"/>
<comment type="caution">
    <text evidence="1">The sequence shown here is derived from an EMBL/GenBank/DDBJ whole genome shotgun (WGS) entry which is preliminary data.</text>
</comment>
<name>A0A2S3U8B4_LACPN</name>
<reference evidence="1 2" key="1">
    <citation type="submission" date="2017-06" db="EMBL/GenBank/DDBJ databases">
        <title>Genome sequence of Lactobacillus plantarum subsp. plantarum strain SRCM101258.</title>
        <authorList>
            <person name="Cho S.H."/>
        </authorList>
    </citation>
    <scope>NUCLEOTIDE SEQUENCE [LARGE SCALE GENOMIC DNA]</scope>
    <source>
        <strain evidence="1 2">SRCM101258</strain>
    </source>
</reference>
<sequence>MSKSEIVMLKHNLTVKHNYEMTGLRTMVGNYILNLYRCTTCGRDQWSISGKV</sequence>
<gene>
    <name evidence="1" type="ORF">S101258_00725</name>
</gene>